<dbReference type="Proteomes" id="UP000075683">
    <property type="component" value="Unassembled WGS sequence"/>
</dbReference>
<dbReference type="InterPro" id="IPR011059">
    <property type="entry name" value="Metal-dep_hydrolase_composite"/>
</dbReference>
<protein>
    <recommendedName>
        <fullName evidence="1">Amidohydrolase-related domain-containing protein</fullName>
    </recommendedName>
</protein>
<evidence type="ECO:0000313" key="2">
    <source>
        <dbReference type="EMBL" id="KYD22692.1"/>
    </source>
</evidence>
<sequence length="460" mass="52556">MRPLLLQKFLDFIHQLFNPPLRSKHARYQNLQKDGKGMLLKNATFLNSEMKWERGDLWIQNGKIRLLPAGNDAEDAVNCEDYLIVPGLVNAHFHGYSPLARGLVKDTELQDWFDDTVPGKIRKILIDYIDNVLSEEDFLALCQKSYVDMVKGGVTFVSESDPGPSPFLHGKAINEIGIRGIIDVYEKIGEYAGRRDGRVIYGSHLLEEEDISEEELEKCRERKAEYDPVMMAHCLENKWRHDLVHAKYDRSSVKLYDERGLLDDKTVLFHAVYLSDADLDLLAENGCSVVHCPLSNLGSGAGLAKVKEMLDKGINVCLGTDYAHTDLWEVMRFTYYLFKIRAEVSRFTAEDVFQMAAANGAKAYRMDKEIGQIGEGRCADLVFIKKDLSFFPLLEKGDFSTILHNLLLYGKEDCIRHVMVDGKWVMKDRKMVTVDEEALNGKFAEVTEGFFRYLNKEWGR</sequence>
<accession>A0A150MEJ1</accession>
<dbReference type="InterPro" id="IPR050287">
    <property type="entry name" value="MTA/SAH_deaminase"/>
</dbReference>
<dbReference type="SUPFAM" id="SSF51338">
    <property type="entry name" value="Composite domain of metallo-dependent hydrolases"/>
    <property type="match status" value="1"/>
</dbReference>
<dbReference type="SUPFAM" id="SSF51556">
    <property type="entry name" value="Metallo-dependent hydrolases"/>
    <property type="match status" value="1"/>
</dbReference>
<dbReference type="Gene3D" id="2.30.40.10">
    <property type="entry name" value="Urease, subunit C, domain 1"/>
    <property type="match status" value="1"/>
</dbReference>
<name>A0A150MEJ1_9BACI</name>
<dbReference type="STRING" id="301148.B4135_1175"/>
<dbReference type="PANTHER" id="PTHR43794:SF5">
    <property type="entry name" value="CHLOROHYDROLASE FAMILY PROTEIN"/>
    <property type="match status" value="1"/>
</dbReference>
<dbReference type="AlphaFoldDB" id="A0A150MEJ1"/>
<dbReference type="Pfam" id="PF01979">
    <property type="entry name" value="Amidohydro_1"/>
    <property type="match status" value="1"/>
</dbReference>
<dbReference type="InterPro" id="IPR006680">
    <property type="entry name" value="Amidohydro-rel"/>
</dbReference>
<dbReference type="PANTHER" id="PTHR43794">
    <property type="entry name" value="AMINOHYDROLASE SSNA-RELATED"/>
    <property type="match status" value="1"/>
</dbReference>
<dbReference type="Gene3D" id="3.20.20.140">
    <property type="entry name" value="Metal-dependent hydrolases"/>
    <property type="match status" value="1"/>
</dbReference>
<dbReference type="EMBL" id="LQYT01000009">
    <property type="protein sequence ID" value="KYD22692.1"/>
    <property type="molecule type" value="Genomic_DNA"/>
</dbReference>
<comment type="caution">
    <text evidence="2">The sequence shown here is derived from an EMBL/GenBank/DDBJ whole genome shotgun (WGS) entry which is preliminary data.</text>
</comment>
<organism evidence="2 3">
    <name type="scientific">Caldibacillus debilis</name>
    <dbReference type="NCBI Taxonomy" id="301148"/>
    <lineage>
        <taxon>Bacteria</taxon>
        <taxon>Bacillati</taxon>
        <taxon>Bacillota</taxon>
        <taxon>Bacilli</taxon>
        <taxon>Bacillales</taxon>
        <taxon>Bacillaceae</taxon>
        <taxon>Caldibacillus</taxon>
    </lineage>
</organism>
<reference evidence="2 3" key="1">
    <citation type="submission" date="2016-01" db="EMBL/GenBank/DDBJ databases">
        <title>Draft Genome Sequences of Seven Thermophilic Sporeformers Isolated from Foods.</title>
        <authorList>
            <person name="Berendsen E.M."/>
            <person name="Wells-Bennik M.H."/>
            <person name="Krawcyk A.O."/>
            <person name="De Jong A."/>
            <person name="Holsappel S."/>
            <person name="Eijlander R.T."/>
            <person name="Kuipers O.P."/>
        </authorList>
    </citation>
    <scope>NUCLEOTIDE SEQUENCE [LARGE SCALE GENOMIC DNA]</scope>
    <source>
        <strain evidence="2 3">B4135</strain>
    </source>
</reference>
<dbReference type="GO" id="GO:0016810">
    <property type="term" value="F:hydrolase activity, acting on carbon-nitrogen (but not peptide) bonds"/>
    <property type="evidence" value="ECO:0007669"/>
    <property type="project" value="InterPro"/>
</dbReference>
<evidence type="ECO:0000259" key="1">
    <source>
        <dbReference type="Pfam" id="PF01979"/>
    </source>
</evidence>
<gene>
    <name evidence="2" type="ORF">B4135_1175</name>
</gene>
<dbReference type="InterPro" id="IPR032466">
    <property type="entry name" value="Metal_Hydrolase"/>
</dbReference>
<proteinExistence type="predicted"/>
<feature type="domain" description="Amidohydrolase-related" evidence="1">
    <location>
        <begin position="84"/>
        <end position="425"/>
    </location>
</feature>
<evidence type="ECO:0000313" key="3">
    <source>
        <dbReference type="Proteomes" id="UP000075683"/>
    </source>
</evidence>